<evidence type="ECO:0000313" key="2">
    <source>
        <dbReference type="EMBL" id="CDJ31267.1"/>
    </source>
</evidence>
<feature type="compositionally biased region" description="Pro residues" evidence="1">
    <location>
        <begin position="1"/>
        <end position="13"/>
    </location>
</feature>
<feature type="compositionally biased region" description="Low complexity" evidence="1">
    <location>
        <begin position="116"/>
        <end position="134"/>
    </location>
</feature>
<proteinExistence type="predicted"/>
<reference evidence="2" key="2">
    <citation type="submission" date="2013-10" db="EMBL/GenBank/DDBJ databases">
        <authorList>
            <person name="Aslett M."/>
        </authorList>
    </citation>
    <scope>NUCLEOTIDE SEQUENCE [LARGE SCALE GENOMIC DNA]</scope>
    <source>
        <strain evidence="2">Houghton</strain>
    </source>
</reference>
<dbReference type="RefSeq" id="XP_013353832.1">
    <property type="nucleotide sequence ID" value="XM_013498378.1"/>
</dbReference>
<feature type="compositionally biased region" description="Low complexity" evidence="1">
    <location>
        <begin position="262"/>
        <end position="279"/>
    </location>
</feature>
<feature type="region of interest" description="Disordered" evidence="1">
    <location>
        <begin position="1"/>
        <end position="175"/>
    </location>
</feature>
<dbReference type="OrthoDB" id="10618895at2759"/>
<evidence type="ECO:0000256" key="1">
    <source>
        <dbReference type="SAM" id="MobiDB-lite"/>
    </source>
</evidence>
<keyword evidence="3" id="KW-1185">Reference proteome</keyword>
<gene>
    <name evidence="2" type="ORF">EMH_0065400</name>
</gene>
<protein>
    <submittedName>
        <fullName evidence="2">Uncharacterized protein</fullName>
    </submittedName>
</protein>
<feature type="region of interest" description="Disordered" evidence="1">
    <location>
        <begin position="437"/>
        <end position="572"/>
    </location>
</feature>
<dbReference type="GeneID" id="25381109"/>
<dbReference type="EMBL" id="HG683146">
    <property type="protein sequence ID" value="CDJ31267.1"/>
    <property type="molecule type" value="Genomic_DNA"/>
</dbReference>
<evidence type="ECO:0000313" key="3">
    <source>
        <dbReference type="Proteomes" id="UP000030744"/>
    </source>
</evidence>
<dbReference type="VEuPathDB" id="ToxoDB:EMH_0065400"/>
<sequence length="612" mass="63783">MDSSGGPPPPDQGPWPGDARMAGLRETDPAGPCASQRPHGGPPLPAPVSYSTLGGAPQPVFQGVVPSAVSCSPPKPLEQPAIGQGAPMGPVPLQPEPNEGAPVPPWLLLPQRHPAQPQQQQQQPQQQQQQQQQQHLYYEGQQVVQQQLHPQRAPVMQQGGGGPHSGEGPPAPVNMGELPPWQPPMDCSAERSVSFACASPCILSTQAAPPYAVSPLPAGPFVGDLPHISTQQPHLQQWQPELLLLLLPVLLSRHSPSRHPAQPQQQQQQPQQQQQQQQQHLYYEGQQVVQQPLHPQRAPVMQQGGGGPHSGEGPPAPVNMGELPPWQPPMDCSAERSVSFACTSPCIISTQAPPPYAVSPLPAGPFVGDLPHISTQQPHLQQWQPAAPAAAQNEALQPPPGPAAAAAAAAAPPPGAAVAPFPFGGVYPPLGLGGQALSKAENKSSRPPKGGGACRRKTEAAGEGGAPPAPPSGTRPAKFFKQHSPGKGAPKPRGKGSGAQGVAQEDGAPKDPSAGSVGCQGAPHGGPPSHGAPMRPPSMGGHCKPPATGFDKGEGNSGAPKPNPRPRAVRPSEVMAKMYFHPIRIRESPAHVRVGPQVCTPLFLWCMQRAAE</sequence>
<dbReference type="Proteomes" id="UP000030744">
    <property type="component" value="Unassembled WGS sequence"/>
</dbReference>
<feature type="region of interest" description="Disordered" evidence="1">
    <location>
        <begin position="297"/>
        <end position="318"/>
    </location>
</feature>
<feature type="region of interest" description="Disordered" evidence="1">
    <location>
        <begin position="254"/>
        <end position="280"/>
    </location>
</feature>
<feature type="compositionally biased region" description="Low complexity" evidence="1">
    <location>
        <begin position="376"/>
        <end position="396"/>
    </location>
</feature>
<organism evidence="2 3">
    <name type="scientific">Eimeria mitis</name>
    <dbReference type="NCBI Taxonomy" id="44415"/>
    <lineage>
        <taxon>Eukaryota</taxon>
        <taxon>Sar</taxon>
        <taxon>Alveolata</taxon>
        <taxon>Apicomplexa</taxon>
        <taxon>Conoidasida</taxon>
        <taxon>Coccidia</taxon>
        <taxon>Eucoccidiorida</taxon>
        <taxon>Eimeriorina</taxon>
        <taxon>Eimeriidae</taxon>
        <taxon>Eimeria</taxon>
    </lineage>
</organism>
<accession>U6K4K7</accession>
<dbReference type="AlphaFoldDB" id="U6K4K7"/>
<name>U6K4K7_9EIME</name>
<feature type="region of interest" description="Disordered" evidence="1">
    <location>
        <begin position="376"/>
        <end position="408"/>
    </location>
</feature>
<reference evidence="2" key="1">
    <citation type="submission" date="2013-10" db="EMBL/GenBank/DDBJ databases">
        <title>Genomic analysis of the causative agents of coccidiosis in chickens.</title>
        <authorList>
            <person name="Reid A.J."/>
            <person name="Blake D."/>
            <person name="Billington K."/>
            <person name="Browne H."/>
            <person name="Dunn M."/>
            <person name="Hung S."/>
            <person name="Kawahara F."/>
            <person name="Miranda-Saavedra D."/>
            <person name="Mourier T."/>
            <person name="Nagra H."/>
            <person name="Otto T.D."/>
            <person name="Rawlings N."/>
            <person name="Sanchez A."/>
            <person name="Sanders M."/>
            <person name="Subramaniam C."/>
            <person name="Tay Y."/>
            <person name="Dear P."/>
            <person name="Doerig C."/>
            <person name="Gruber A."/>
            <person name="Parkinson J."/>
            <person name="Shirley M."/>
            <person name="Wan K.L."/>
            <person name="Berriman M."/>
            <person name="Tomley F."/>
            <person name="Pain A."/>
        </authorList>
    </citation>
    <scope>NUCLEOTIDE SEQUENCE [LARGE SCALE GENOMIC DNA]</scope>
    <source>
        <strain evidence="2">Houghton</strain>
    </source>
</reference>